<feature type="binding site" evidence="7">
    <location>
        <position position="614"/>
    </location>
    <ligand>
        <name>[4Fe-4S] cluster</name>
        <dbReference type="ChEBI" id="CHEBI:49883"/>
    </ligand>
</feature>
<dbReference type="InterPro" id="IPR058578">
    <property type="entry name" value="IspG_TIM"/>
</dbReference>
<dbReference type="InterPro" id="IPR045854">
    <property type="entry name" value="NO2/SO3_Rdtase_4Fe4S_sf"/>
</dbReference>
<keyword evidence="5 7" id="KW-0411">Iron-sulfur</keyword>
<dbReference type="InterPro" id="IPR017178">
    <property type="entry name" value="IspG_atypical"/>
</dbReference>
<dbReference type="InterPro" id="IPR058579">
    <property type="entry name" value="IspG_C"/>
</dbReference>
<evidence type="ECO:0000313" key="11">
    <source>
        <dbReference type="Proteomes" id="UP001597418"/>
    </source>
</evidence>
<comment type="cofactor">
    <cofactor evidence="7">
        <name>[4Fe-4S] cluster</name>
        <dbReference type="ChEBI" id="CHEBI:49883"/>
    </cofactor>
    <text evidence="7">Binds 1 [4Fe-4S] cluster.</text>
</comment>
<dbReference type="GO" id="GO:0046429">
    <property type="term" value="F:4-hydroxy-3-methylbut-2-en-1-yl diphosphate synthase activity (ferredoxin)"/>
    <property type="evidence" value="ECO:0007669"/>
    <property type="project" value="UniProtKB-EC"/>
</dbReference>
<keyword evidence="4 7" id="KW-0408">Iron</keyword>
<dbReference type="PANTHER" id="PTHR30454">
    <property type="entry name" value="4-HYDROXY-3-METHYLBUT-2-EN-1-YL DIPHOSPHATE SYNTHASE"/>
    <property type="match status" value="1"/>
</dbReference>
<dbReference type="EC" id="1.17.7.3" evidence="7"/>
<dbReference type="Gene3D" id="3.20.20.20">
    <property type="entry name" value="Dihydropteroate synthase-like"/>
    <property type="match status" value="1"/>
</dbReference>
<evidence type="ECO:0000256" key="4">
    <source>
        <dbReference type="ARBA" id="ARBA00023004"/>
    </source>
</evidence>
<dbReference type="InterPro" id="IPR004588">
    <property type="entry name" value="IspG_bac-typ"/>
</dbReference>
<name>A0ABW5UAR4_9SPHI</name>
<dbReference type="Proteomes" id="UP001597418">
    <property type="component" value="Unassembled WGS sequence"/>
</dbReference>
<dbReference type="NCBIfam" id="TIGR00612">
    <property type="entry name" value="ispG_gcpE"/>
    <property type="match status" value="1"/>
</dbReference>
<gene>
    <name evidence="7 10" type="primary">ispG</name>
    <name evidence="10" type="ORF">ACFSQ6_04845</name>
</gene>
<dbReference type="Pfam" id="PF26540">
    <property type="entry name" value="GcpE_C"/>
    <property type="match status" value="1"/>
</dbReference>
<reference evidence="11" key="1">
    <citation type="journal article" date="2019" name="Int. J. Syst. Evol. Microbiol.">
        <title>The Global Catalogue of Microorganisms (GCM) 10K type strain sequencing project: providing services to taxonomists for standard genome sequencing and annotation.</title>
        <authorList>
            <consortium name="The Broad Institute Genomics Platform"/>
            <consortium name="The Broad Institute Genome Sequencing Center for Infectious Disease"/>
            <person name="Wu L."/>
            <person name="Ma J."/>
        </authorList>
    </citation>
    <scope>NUCLEOTIDE SEQUENCE [LARGE SCALE GENOMIC DNA]</scope>
    <source>
        <strain evidence="11">KCTC 42247</strain>
    </source>
</reference>
<feature type="domain" description="IspG C-terminal" evidence="9">
    <location>
        <begin position="569"/>
        <end position="657"/>
    </location>
</feature>
<keyword evidence="2 7" id="KW-0479">Metal-binding</keyword>
<dbReference type="PIRSF" id="PIRSF037336">
    <property type="entry name" value="IspG_like"/>
    <property type="match status" value="1"/>
</dbReference>
<keyword evidence="1 7" id="KW-0004">4Fe-4S</keyword>
<dbReference type="InterPro" id="IPR011005">
    <property type="entry name" value="Dihydropteroate_synth-like_sf"/>
</dbReference>
<comment type="caution">
    <text evidence="10">The sequence shown here is derived from an EMBL/GenBank/DDBJ whole genome shotgun (WGS) entry which is preliminary data.</text>
</comment>
<dbReference type="EMBL" id="JBHUMB010000006">
    <property type="protein sequence ID" value="MFD2742715.1"/>
    <property type="molecule type" value="Genomic_DNA"/>
</dbReference>
<comment type="pathway">
    <text evidence="7">Isoprenoid biosynthesis; isopentenyl diphosphate biosynthesis via DXP pathway; isopentenyl diphosphate from 1-deoxy-D-xylulose 5-phosphate: step 5/6.</text>
</comment>
<keyword evidence="6 7" id="KW-0414">Isoprene biosynthesis</keyword>
<dbReference type="Pfam" id="PF04551">
    <property type="entry name" value="GcpE"/>
    <property type="match status" value="1"/>
</dbReference>
<evidence type="ECO:0000259" key="8">
    <source>
        <dbReference type="Pfam" id="PF04551"/>
    </source>
</evidence>
<feature type="binding site" evidence="7">
    <location>
        <position position="576"/>
    </location>
    <ligand>
        <name>[4Fe-4S] cluster</name>
        <dbReference type="ChEBI" id="CHEBI:49883"/>
    </ligand>
</feature>
<dbReference type="SUPFAM" id="SSF56014">
    <property type="entry name" value="Nitrite and sulphite reductase 4Fe-4S domain-like"/>
    <property type="match status" value="1"/>
</dbReference>
<dbReference type="PANTHER" id="PTHR30454:SF0">
    <property type="entry name" value="4-HYDROXY-3-METHYLBUT-2-EN-1-YL DIPHOSPHATE SYNTHASE (FERREDOXIN), CHLOROPLASTIC"/>
    <property type="match status" value="1"/>
</dbReference>
<dbReference type="RefSeq" id="WP_066754982.1">
    <property type="nucleotide sequence ID" value="NZ_JBHUMB010000006.1"/>
</dbReference>
<comment type="catalytic activity">
    <reaction evidence="7">
        <text>(2E)-4-hydroxy-3-methylbut-2-enyl diphosphate + oxidized [flavodoxin] + H2O + 2 H(+) = 2-C-methyl-D-erythritol 2,4-cyclic diphosphate + reduced [flavodoxin]</text>
        <dbReference type="Rhea" id="RHEA:43604"/>
        <dbReference type="Rhea" id="RHEA-COMP:10622"/>
        <dbReference type="Rhea" id="RHEA-COMP:10623"/>
        <dbReference type="ChEBI" id="CHEBI:15377"/>
        <dbReference type="ChEBI" id="CHEBI:15378"/>
        <dbReference type="ChEBI" id="CHEBI:57618"/>
        <dbReference type="ChEBI" id="CHEBI:58210"/>
        <dbReference type="ChEBI" id="CHEBI:58483"/>
        <dbReference type="ChEBI" id="CHEBI:128753"/>
        <dbReference type="EC" id="1.17.7.3"/>
    </reaction>
</comment>
<comment type="similarity">
    <text evidence="7">Belongs to the IspG family.</text>
</comment>
<evidence type="ECO:0000256" key="1">
    <source>
        <dbReference type="ARBA" id="ARBA00022485"/>
    </source>
</evidence>
<comment type="function">
    <text evidence="7">Converts 2C-methyl-D-erythritol 2,4-cyclodiphosphate (ME-2,4cPP) into 1-hydroxy-2-methyl-2-(E)-butenyl 4-diphosphate.</text>
</comment>
<feature type="binding site" evidence="7">
    <location>
        <position position="607"/>
    </location>
    <ligand>
        <name>[4Fe-4S] cluster</name>
        <dbReference type="ChEBI" id="CHEBI:49883"/>
    </ligand>
</feature>
<accession>A0ABW5UAR4</accession>
<feature type="domain" description="IspG TIM-barrel" evidence="8">
    <location>
        <begin position="25"/>
        <end position="293"/>
    </location>
</feature>
<keyword evidence="3 7" id="KW-0560">Oxidoreductase</keyword>
<dbReference type="Gene3D" id="3.30.413.10">
    <property type="entry name" value="Sulfite Reductase Hemoprotein, domain 1"/>
    <property type="match status" value="1"/>
</dbReference>
<feature type="binding site" evidence="7">
    <location>
        <position position="573"/>
    </location>
    <ligand>
        <name>[4Fe-4S] cluster</name>
        <dbReference type="ChEBI" id="CHEBI:49883"/>
    </ligand>
</feature>
<evidence type="ECO:0000256" key="6">
    <source>
        <dbReference type="ARBA" id="ARBA00023229"/>
    </source>
</evidence>
<evidence type="ECO:0000256" key="7">
    <source>
        <dbReference type="HAMAP-Rule" id="MF_00159"/>
    </source>
</evidence>
<evidence type="ECO:0000256" key="2">
    <source>
        <dbReference type="ARBA" id="ARBA00022723"/>
    </source>
</evidence>
<protein>
    <recommendedName>
        <fullName evidence="7">4-hydroxy-3-methylbut-2-en-1-yl diphosphate synthase (flavodoxin)</fullName>
        <ecNumber evidence="7">1.17.7.3</ecNumber>
    </recommendedName>
    <alternativeName>
        <fullName evidence="7">1-hydroxy-2-methyl-2-(E)-butenyl 4-diphosphate synthase</fullName>
    </alternativeName>
</protein>
<sequence length="670" mass="74482">MKAPNSTQLTGEYCNTKLAYNRFRTREVFVGNIPMGADNPIRIQSMTTIDTMDTIGSVEQTIKMVDAGCEYVRITAPSIKEAENLQNIKKELRARGYEVPLVADIHFTPNAAEVAARIVEKVRVNPGNYADKKKFDQIDYTDAAYQAELDRIYKKFAPLVGICKEYGTAMRIGTNHGSLSDRIMSRYGDTPDGMVESAMEFIRICEDLDYYNLVISMKSSNPQVMVQAYRLLVERMVAENMNYPLHLGVTEAGDGEDGRVKSAVGIGTLLEDGLGDTVRVSLTEEPEKEAPVARALVNRYSKREAQIASEPSREILHLKEESRTKPYEAAEVNTFVGGSLVPRVIVDLSQQNLKDPFILTQVGYRYDALLDKFHMGDQSVDFVFLGDALPSFAMPGNLKQLYNYQTWLGIQERANIHPLFTLAEFNHSTDKDPVLNMVYISNQDLATDSFAEMALDETVVFILETDYTHGMADQRQFFANMQELALSNPVILKRSYAVEDFSGPVGDIMNPEEPISKIQLYAATDFGALLIDGLGSGIWIDSPATPVDKLASLSFGILQATRSRISKTEYISCPSCGRTLFDLQDTTQMIRQRTNHLKGLKIAIMGCIVNGPGEMADADYGYVGAGPDKITLYRGKEVIKRNVSSANALDELINIIKGDGLWIEENEVAL</sequence>
<keyword evidence="11" id="KW-1185">Reference proteome</keyword>
<proteinExistence type="inferred from homology"/>
<evidence type="ECO:0000259" key="9">
    <source>
        <dbReference type="Pfam" id="PF26540"/>
    </source>
</evidence>
<evidence type="ECO:0000313" key="10">
    <source>
        <dbReference type="EMBL" id="MFD2742715.1"/>
    </source>
</evidence>
<evidence type="ECO:0000256" key="5">
    <source>
        <dbReference type="ARBA" id="ARBA00023014"/>
    </source>
</evidence>
<organism evidence="10 11">
    <name type="scientific">Sphingobacterium populi</name>
    <dbReference type="NCBI Taxonomy" id="1812824"/>
    <lineage>
        <taxon>Bacteria</taxon>
        <taxon>Pseudomonadati</taxon>
        <taxon>Bacteroidota</taxon>
        <taxon>Sphingobacteriia</taxon>
        <taxon>Sphingobacteriales</taxon>
        <taxon>Sphingobacteriaceae</taxon>
        <taxon>Sphingobacterium</taxon>
    </lineage>
</organism>
<evidence type="ECO:0000256" key="3">
    <source>
        <dbReference type="ARBA" id="ARBA00023002"/>
    </source>
</evidence>
<dbReference type="HAMAP" id="MF_00159">
    <property type="entry name" value="IspG"/>
    <property type="match status" value="1"/>
</dbReference>